<evidence type="ECO:0000259" key="8">
    <source>
        <dbReference type="Pfam" id="PF06808"/>
    </source>
</evidence>
<keyword evidence="7" id="KW-0813">Transport</keyword>
<accession>A0A2A5WS84</accession>
<dbReference type="PANTHER" id="PTHR33362:SF5">
    <property type="entry name" value="C4-DICARBOXYLATE TRAP TRANSPORTER LARGE PERMEASE PROTEIN DCTM"/>
    <property type="match status" value="1"/>
</dbReference>
<dbReference type="EMBL" id="NTKD01000031">
    <property type="protein sequence ID" value="PDH38996.1"/>
    <property type="molecule type" value="Genomic_DNA"/>
</dbReference>
<evidence type="ECO:0000256" key="6">
    <source>
        <dbReference type="ARBA" id="ARBA00023136"/>
    </source>
</evidence>
<name>A0A2A5WS84_9GAMM</name>
<evidence type="ECO:0000256" key="1">
    <source>
        <dbReference type="ARBA" id="ARBA00004429"/>
    </source>
</evidence>
<feature type="transmembrane region" description="Helical" evidence="7">
    <location>
        <begin position="107"/>
        <end position="125"/>
    </location>
</feature>
<dbReference type="AlphaFoldDB" id="A0A2A5WS84"/>
<keyword evidence="4 7" id="KW-0812">Transmembrane</keyword>
<keyword evidence="5 7" id="KW-1133">Transmembrane helix</keyword>
<evidence type="ECO:0000313" key="10">
    <source>
        <dbReference type="Proteomes" id="UP000219327"/>
    </source>
</evidence>
<dbReference type="GO" id="GO:0022857">
    <property type="term" value="F:transmembrane transporter activity"/>
    <property type="evidence" value="ECO:0007669"/>
    <property type="project" value="UniProtKB-UniRule"/>
</dbReference>
<dbReference type="InterPro" id="IPR010656">
    <property type="entry name" value="DctM"/>
</dbReference>
<dbReference type="Pfam" id="PF06808">
    <property type="entry name" value="DctM"/>
    <property type="match status" value="1"/>
</dbReference>
<feature type="transmembrane region" description="Helical" evidence="7">
    <location>
        <begin position="131"/>
        <end position="156"/>
    </location>
</feature>
<feature type="transmembrane region" description="Helical" evidence="7">
    <location>
        <begin position="313"/>
        <end position="333"/>
    </location>
</feature>
<dbReference type="GO" id="GO:0005886">
    <property type="term" value="C:plasma membrane"/>
    <property type="evidence" value="ECO:0007669"/>
    <property type="project" value="UniProtKB-SubCell"/>
</dbReference>
<dbReference type="PIRSF" id="PIRSF006066">
    <property type="entry name" value="HI0050"/>
    <property type="match status" value="1"/>
</dbReference>
<comment type="subunit">
    <text evidence="7">The complex comprises the extracytoplasmic solute receptor protein and the two transmembrane proteins.</text>
</comment>
<evidence type="ECO:0000256" key="4">
    <source>
        <dbReference type="ARBA" id="ARBA00022692"/>
    </source>
</evidence>
<dbReference type="Proteomes" id="UP000219327">
    <property type="component" value="Unassembled WGS sequence"/>
</dbReference>
<proteinExistence type="inferred from homology"/>
<feature type="domain" description="TRAP C4-dicarboxylate transport system permease DctM subunit" evidence="8">
    <location>
        <begin position="3"/>
        <end position="416"/>
    </location>
</feature>
<comment type="caution">
    <text evidence="9">The sequence shown here is derived from an EMBL/GenBank/DDBJ whole genome shotgun (WGS) entry which is preliminary data.</text>
</comment>
<feature type="transmembrane region" description="Helical" evidence="7">
    <location>
        <begin position="41"/>
        <end position="64"/>
    </location>
</feature>
<evidence type="ECO:0000256" key="7">
    <source>
        <dbReference type="RuleBase" id="RU369079"/>
    </source>
</evidence>
<gene>
    <name evidence="9" type="ORF">CNE99_06460</name>
</gene>
<dbReference type="NCBIfam" id="TIGR00786">
    <property type="entry name" value="dctM"/>
    <property type="match status" value="1"/>
</dbReference>
<protein>
    <recommendedName>
        <fullName evidence="7">TRAP transporter large permease protein</fullName>
    </recommendedName>
</protein>
<feature type="transmembrane region" description="Helical" evidence="7">
    <location>
        <begin position="79"/>
        <end position="100"/>
    </location>
</feature>
<feature type="transmembrane region" description="Helical" evidence="7">
    <location>
        <begin position="367"/>
        <end position="385"/>
    </location>
</feature>
<comment type="function">
    <text evidence="7">Part of the tripartite ATP-independent periplasmic (TRAP) transport system.</text>
</comment>
<dbReference type="InterPro" id="IPR004681">
    <property type="entry name" value="TRAP_DctM"/>
</dbReference>
<dbReference type="PANTHER" id="PTHR33362">
    <property type="entry name" value="SIALIC ACID TRAP TRANSPORTER PERMEASE PROTEIN SIAT-RELATED"/>
    <property type="match status" value="1"/>
</dbReference>
<keyword evidence="6 7" id="KW-0472">Membrane</keyword>
<comment type="subcellular location">
    <subcellularLocation>
        <location evidence="1 7">Cell inner membrane</location>
        <topology evidence="1 7">Multi-pass membrane protein</topology>
    </subcellularLocation>
</comment>
<feature type="transmembrane region" description="Helical" evidence="7">
    <location>
        <begin position="224"/>
        <end position="250"/>
    </location>
</feature>
<keyword evidence="3 7" id="KW-0997">Cell inner membrane</keyword>
<comment type="similarity">
    <text evidence="7">Belongs to the TRAP transporter large permease family.</text>
</comment>
<sequence>MSVVVAVIAVLGTPLFIVILAAAIVGFYYAEIPLTAIAVEIYRLVDTQMLTALPLFTIAGYLLAESQVSNRLVRITSVFFGWMPGGLAVVAFVTCAFFTAFTGASGVTIVAVGALLFPALMQAGYPERFSLGLVTTSGSLGLLLAPSLPLILYGVIVQQMKVGTPFTLQELFIAGILPAILMITLLTIYSIWVSRGQALVRQSFTWAEARSVLWEVRWELPMPFVVLGGIYSGILVVSEAAAITALYVLIVEVFIHREIPVSALPRITREAMVMVGSILMILGVSLAFTNFLIDAQIPQALFEWIRTYIDDKITFLILLNIALLVLGAILDIFSALVIMIPLIVPIAIGFGVDPVHLGIIFLANMQIGYFTPPIGMNLFIASYRFEKSITELYRATLPFMGVLMIALVIITYVPSLSLYLIGR</sequence>
<organism evidence="9 10">
    <name type="scientific">OM182 bacterium MED-G24</name>
    <dbReference type="NCBI Taxonomy" id="1986255"/>
    <lineage>
        <taxon>Bacteria</taxon>
        <taxon>Pseudomonadati</taxon>
        <taxon>Pseudomonadota</taxon>
        <taxon>Gammaproteobacteria</taxon>
        <taxon>OMG group</taxon>
        <taxon>OM182 clade</taxon>
    </lineage>
</organism>
<evidence type="ECO:0000256" key="3">
    <source>
        <dbReference type="ARBA" id="ARBA00022519"/>
    </source>
</evidence>
<keyword evidence="2" id="KW-1003">Cell membrane</keyword>
<evidence type="ECO:0000256" key="2">
    <source>
        <dbReference type="ARBA" id="ARBA00022475"/>
    </source>
</evidence>
<feature type="transmembrane region" description="Helical" evidence="7">
    <location>
        <begin position="397"/>
        <end position="421"/>
    </location>
</feature>
<feature type="transmembrane region" description="Helical" evidence="7">
    <location>
        <begin position="271"/>
        <end position="293"/>
    </location>
</feature>
<feature type="transmembrane region" description="Helical" evidence="7">
    <location>
        <begin position="168"/>
        <end position="192"/>
    </location>
</feature>
<reference evidence="9 10" key="1">
    <citation type="submission" date="2017-08" db="EMBL/GenBank/DDBJ databases">
        <title>Fine stratification of microbial communities through a metagenomic profile of the photic zone.</title>
        <authorList>
            <person name="Haro-Moreno J.M."/>
            <person name="Lopez-Perez M."/>
            <person name="De La Torre J."/>
            <person name="Picazo A."/>
            <person name="Camacho A."/>
            <person name="Rodriguez-Valera F."/>
        </authorList>
    </citation>
    <scope>NUCLEOTIDE SEQUENCE [LARGE SCALE GENOMIC DNA]</scope>
    <source>
        <strain evidence="9">MED-G24</strain>
    </source>
</reference>
<evidence type="ECO:0000313" key="9">
    <source>
        <dbReference type="EMBL" id="PDH38996.1"/>
    </source>
</evidence>
<evidence type="ECO:0000256" key="5">
    <source>
        <dbReference type="ARBA" id="ARBA00022989"/>
    </source>
</evidence>
<feature type="transmembrane region" description="Helical" evidence="7">
    <location>
        <begin position="6"/>
        <end position="29"/>
    </location>
</feature>